<organism evidence="1">
    <name type="scientific">Anguilla anguilla</name>
    <name type="common">European freshwater eel</name>
    <name type="synonym">Muraena anguilla</name>
    <dbReference type="NCBI Taxonomy" id="7936"/>
    <lineage>
        <taxon>Eukaryota</taxon>
        <taxon>Metazoa</taxon>
        <taxon>Chordata</taxon>
        <taxon>Craniata</taxon>
        <taxon>Vertebrata</taxon>
        <taxon>Euteleostomi</taxon>
        <taxon>Actinopterygii</taxon>
        <taxon>Neopterygii</taxon>
        <taxon>Teleostei</taxon>
        <taxon>Anguilliformes</taxon>
        <taxon>Anguillidae</taxon>
        <taxon>Anguilla</taxon>
    </lineage>
</organism>
<evidence type="ECO:0000313" key="1">
    <source>
        <dbReference type="EMBL" id="JAH49924.1"/>
    </source>
</evidence>
<accession>A0A0E9T8C6</accession>
<dbReference type="EMBL" id="GBXM01058653">
    <property type="protein sequence ID" value="JAH49924.1"/>
    <property type="molecule type" value="Transcribed_RNA"/>
</dbReference>
<sequence>MEGYDKHKLRNGGFFCLFVCFQFLSEKLRCEKLNG</sequence>
<name>A0A0E9T8C6_ANGAN</name>
<reference evidence="1" key="1">
    <citation type="submission" date="2014-11" db="EMBL/GenBank/DDBJ databases">
        <authorList>
            <person name="Amaro Gonzalez C."/>
        </authorList>
    </citation>
    <scope>NUCLEOTIDE SEQUENCE</scope>
</reference>
<protein>
    <submittedName>
        <fullName evidence="1">Uncharacterized protein</fullName>
    </submittedName>
</protein>
<proteinExistence type="predicted"/>
<reference evidence="1" key="2">
    <citation type="journal article" date="2015" name="Fish Shellfish Immunol.">
        <title>Early steps in the European eel (Anguilla anguilla)-Vibrio vulnificus interaction in the gills: Role of the RtxA13 toxin.</title>
        <authorList>
            <person name="Callol A."/>
            <person name="Pajuelo D."/>
            <person name="Ebbesson L."/>
            <person name="Teles M."/>
            <person name="MacKenzie S."/>
            <person name="Amaro C."/>
        </authorList>
    </citation>
    <scope>NUCLEOTIDE SEQUENCE</scope>
</reference>
<dbReference type="AlphaFoldDB" id="A0A0E9T8C6"/>